<reference evidence="3 4" key="1">
    <citation type="submission" date="2024-02" db="EMBL/GenBank/DDBJ databases">
        <title>Adaptive strategies in a cosmopolitan and abundant soil bacterium.</title>
        <authorList>
            <person name="Carini P."/>
        </authorList>
    </citation>
    <scope>NUCLEOTIDE SEQUENCE [LARGE SCALE GENOMIC DNA]</scope>
    <source>
        <strain evidence="3 4">AZCC 1608</strain>
    </source>
</reference>
<evidence type="ECO:0000313" key="4">
    <source>
        <dbReference type="Proteomes" id="UP001364224"/>
    </source>
</evidence>
<proteinExistence type="predicted"/>
<organism evidence="3 4">
    <name type="scientific">Bradyrhizobium algeriense</name>
    <dbReference type="NCBI Taxonomy" id="634784"/>
    <lineage>
        <taxon>Bacteria</taxon>
        <taxon>Pseudomonadati</taxon>
        <taxon>Pseudomonadota</taxon>
        <taxon>Alphaproteobacteria</taxon>
        <taxon>Hyphomicrobiales</taxon>
        <taxon>Nitrobacteraceae</taxon>
        <taxon>Bradyrhizobium</taxon>
    </lineage>
</organism>
<dbReference type="GO" id="GO:0016787">
    <property type="term" value="F:hydrolase activity"/>
    <property type="evidence" value="ECO:0007669"/>
    <property type="project" value="UniProtKB-KW"/>
</dbReference>
<dbReference type="SUPFAM" id="SSF53474">
    <property type="entry name" value="alpha/beta-Hydrolases"/>
    <property type="match status" value="1"/>
</dbReference>
<evidence type="ECO:0000313" key="3">
    <source>
        <dbReference type="EMBL" id="MEH2552896.1"/>
    </source>
</evidence>
<dbReference type="Proteomes" id="UP001364224">
    <property type="component" value="Unassembled WGS sequence"/>
</dbReference>
<accession>A0ABU8B2Z1</accession>
<dbReference type="Pfam" id="PF00326">
    <property type="entry name" value="Peptidase_S9"/>
    <property type="match status" value="1"/>
</dbReference>
<dbReference type="InterPro" id="IPR001375">
    <property type="entry name" value="Peptidase_S9_cat"/>
</dbReference>
<dbReference type="EMBL" id="JAZHRV010000001">
    <property type="protein sequence ID" value="MEH2552896.1"/>
    <property type="molecule type" value="Genomic_DNA"/>
</dbReference>
<evidence type="ECO:0000259" key="2">
    <source>
        <dbReference type="Pfam" id="PF00326"/>
    </source>
</evidence>
<dbReference type="PANTHER" id="PTHR22946:SF9">
    <property type="entry name" value="POLYKETIDE TRANSFERASE AF380"/>
    <property type="match status" value="1"/>
</dbReference>
<gene>
    <name evidence="3" type="ORF">V1286_000425</name>
</gene>
<feature type="domain" description="Peptidase S9 prolyl oligopeptidase catalytic" evidence="2">
    <location>
        <begin position="14"/>
        <end position="93"/>
    </location>
</feature>
<dbReference type="Gene3D" id="3.40.50.1820">
    <property type="entry name" value="alpha/beta hydrolase"/>
    <property type="match status" value="1"/>
</dbReference>
<dbReference type="PANTHER" id="PTHR22946">
    <property type="entry name" value="DIENELACTONE HYDROLASE DOMAIN-CONTAINING PROTEIN-RELATED"/>
    <property type="match status" value="1"/>
</dbReference>
<name>A0ABU8B2Z1_9BRAD</name>
<dbReference type="InterPro" id="IPR050261">
    <property type="entry name" value="FrsA_esterase"/>
</dbReference>
<protein>
    <submittedName>
        <fullName evidence="3">Dienelactone hydrolase</fullName>
    </submittedName>
</protein>
<evidence type="ECO:0000256" key="1">
    <source>
        <dbReference type="ARBA" id="ARBA00022801"/>
    </source>
</evidence>
<comment type="caution">
    <text evidence="3">The sequence shown here is derived from an EMBL/GenBank/DDBJ whole genome shotgun (WGS) entry which is preliminary data.</text>
</comment>
<keyword evidence="4" id="KW-1185">Reference proteome</keyword>
<keyword evidence="1 3" id="KW-0378">Hydrolase</keyword>
<sequence length="171" mass="18973">MAKNGRFFPLYRAWAREFLQQGYVVLVVDSAKSRGFGQTCSASEARKVMWRDRPKDAYAALRYLQAQPFVRPDRIALVGWSQGGGVVLLTISDKSIGRPAGLASDFAAAVAFYPGACAEKFQTQPLPMFRRRAGPRMYPCSCCSAKTMSGPNLGHARRSYRLPKRAAMRSN</sequence>
<dbReference type="RefSeq" id="WP_334477261.1">
    <property type="nucleotide sequence ID" value="NZ_JAZHRV010000001.1"/>
</dbReference>
<dbReference type="InterPro" id="IPR029058">
    <property type="entry name" value="AB_hydrolase_fold"/>
</dbReference>